<feature type="transmembrane region" description="Helical" evidence="5">
    <location>
        <begin position="408"/>
        <end position="429"/>
    </location>
</feature>
<feature type="transmembrane region" description="Helical" evidence="5">
    <location>
        <begin position="436"/>
        <end position="455"/>
    </location>
</feature>
<dbReference type="Pfam" id="PF00083">
    <property type="entry name" value="Sugar_tr"/>
    <property type="match status" value="2"/>
</dbReference>
<reference evidence="7 8" key="1">
    <citation type="submission" date="2019-02" db="EMBL/GenBank/DDBJ databases">
        <title>Deep-cultivation of Planctomycetes and their phenomic and genomic characterization uncovers novel biology.</title>
        <authorList>
            <person name="Wiegand S."/>
            <person name="Jogler M."/>
            <person name="Boedeker C."/>
            <person name="Pinto D."/>
            <person name="Vollmers J."/>
            <person name="Rivas-Marin E."/>
            <person name="Kohn T."/>
            <person name="Peeters S.H."/>
            <person name="Heuer A."/>
            <person name="Rast P."/>
            <person name="Oberbeckmann S."/>
            <person name="Bunk B."/>
            <person name="Jeske O."/>
            <person name="Meyerdierks A."/>
            <person name="Storesund J.E."/>
            <person name="Kallscheuer N."/>
            <person name="Luecker S."/>
            <person name="Lage O.M."/>
            <person name="Pohl T."/>
            <person name="Merkel B.J."/>
            <person name="Hornburger P."/>
            <person name="Mueller R.-W."/>
            <person name="Bruemmer F."/>
            <person name="Labrenz M."/>
            <person name="Spormann A.M."/>
            <person name="Op den Camp H."/>
            <person name="Overmann J."/>
            <person name="Amann R."/>
            <person name="Jetten M.S.M."/>
            <person name="Mascher T."/>
            <person name="Medema M.H."/>
            <person name="Devos D.P."/>
            <person name="Kaster A.-K."/>
            <person name="Ovreas L."/>
            <person name="Rohde M."/>
            <person name="Galperin M.Y."/>
            <person name="Jogler C."/>
        </authorList>
    </citation>
    <scope>NUCLEOTIDE SEQUENCE [LARGE SCALE GENOMIC DNA]</scope>
    <source>
        <strain evidence="7 8">Pan44</strain>
    </source>
</reference>
<feature type="transmembrane region" description="Helical" evidence="5">
    <location>
        <begin position="495"/>
        <end position="516"/>
    </location>
</feature>
<proteinExistence type="predicted"/>
<dbReference type="PANTHER" id="PTHR23508:SF10">
    <property type="entry name" value="CARBOXYLIC ACID TRANSPORTER PROTEIN HOMOLOG"/>
    <property type="match status" value="1"/>
</dbReference>
<dbReference type="Proteomes" id="UP000315700">
    <property type="component" value="Chromosome"/>
</dbReference>
<sequence>MLADSIYVPPFASRLPMTTSPALPTSQPASKRGLWMALIAAILGWMFDGFEMGLFPLAARPALREMLTQSASPPANLDQTVGLWIGVMTAGFLVGASAGGVIFGWLGDRLGRVRAMTLSVLTYAVFSGLCGFSQEPWHLFAFRFLASMGMGGEWSLGVSLVMELWPSSSRAWLAGLIGAASNVGFMLVAIISLVLSQLIADVGQGLLAIGVPENITAALTSNSGWRLLMICGVLPALLTFFIRLFVPESEKWAEEHSKGTTKQWSSADLGAVVLGTLAAMAMISVWAYPEMFGATMAESTRLAIQISVTVVGLGLTYAGFTYPIRKYIGRTLAEKPGSFGTWTGPAILRRLIIGATLSGVALLGTWASIQNAAPWANELAEKQAEKQALAAGETDVAVVKAKAASAAAYTQIAAGFGAVVGTIFAALLGDWVGRRFSYVLLCLGALISSLVFFQTNTNYDWMFLVTVFFAGGLTASFYGWLPLYLPELFPTRVRAFGQGFAFNFGRVIAAVGALQFGYLMQNVFDGSFPKACSVLSLVYLVGMVVIWFAPETHKQPLPE</sequence>
<dbReference type="AlphaFoldDB" id="A0A517SJ15"/>
<feature type="transmembrane region" description="Helical" evidence="5">
    <location>
        <begin position="173"/>
        <end position="195"/>
    </location>
</feature>
<dbReference type="InterPro" id="IPR005828">
    <property type="entry name" value="MFS_sugar_transport-like"/>
</dbReference>
<accession>A0A517SJ15</accession>
<dbReference type="InterPro" id="IPR020846">
    <property type="entry name" value="MFS_dom"/>
</dbReference>
<evidence type="ECO:0000256" key="2">
    <source>
        <dbReference type="ARBA" id="ARBA00022692"/>
    </source>
</evidence>
<evidence type="ECO:0000259" key="6">
    <source>
        <dbReference type="PROSITE" id="PS50850"/>
    </source>
</evidence>
<feature type="transmembrane region" description="Helical" evidence="5">
    <location>
        <begin position="34"/>
        <end position="58"/>
    </location>
</feature>
<feature type="transmembrane region" description="Helical" evidence="5">
    <location>
        <begin position="227"/>
        <end position="246"/>
    </location>
</feature>
<dbReference type="EMBL" id="CP036271">
    <property type="protein sequence ID" value="QDT56121.1"/>
    <property type="molecule type" value="Genomic_DNA"/>
</dbReference>
<organism evidence="7 8">
    <name type="scientific">Caulifigura coniformis</name>
    <dbReference type="NCBI Taxonomy" id="2527983"/>
    <lineage>
        <taxon>Bacteria</taxon>
        <taxon>Pseudomonadati</taxon>
        <taxon>Planctomycetota</taxon>
        <taxon>Planctomycetia</taxon>
        <taxon>Planctomycetales</taxon>
        <taxon>Planctomycetaceae</taxon>
        <taxon>Caulifigura</taxon>
    </lineage>
</organism>
<dbReference type="SUPFAM" id="SSF103473">
    <property type="entry name" value="MFS general substrate transporter"/>
    <property type="match status" value="2"/>
</dbReference>
<keyword evidence="3 5" id="KW-1133">Transmembrane helix</keyword>
<keyword evidence="4 5" id="KW-0472">Membrane</keyword>
<evidence type="ECO:0000256" key="1">
    <source>
        <dbReference type="ARBA" id="ARBA00004141"/>
    </source>
</evidence>
<dbReference type="PANTHER" id="PTHR23508">
    <property type="entry name" value="CARBOXYLIC ACID TRANSPORTER PROTEIN HOMOLOG"/>
    <property type="match status" value="1"/>
</dbReference>
<feature type="transmembrane region" description="Helical" evidence="5">
    <location>
        <begin position="113"/>
        <end position="134"/>
    </location>
</feature>
<keyword evidence="2 5" id="KW-0812">Transmembrane</keyword>
<evidence type="ECO:0000313" key="7">
    <source>
        <dbReference type="EMBL" id="QDT56121.1"/>
    </source>
</evidence>
<feature type="transmembrane region" description="Helical" evidence="5">
    <location>
        <begin position="300"/>
        <end position="320"/>
    </location>
</feature>
<dbReference type="InParanoid" id="A0A517SJ15"/>
<dbReference type="KEGG" id="ccos:Pan44_41720"/>
<dbReference type="PROSITE" id="PS50850">
    <property type="entry name" value="MFS"/>
    <property type="match status" value="1"/>
</dbReference>
<evidence type="ECO:0000256" key="5">
    <source>
        <dbReference type="SAM" id="Phobius"/>
    </source>
</evidence>
<evidence type="ECO:0000256" key="4">
    <source>
        <dbReference type="ARBA" id="ARBA00023136"/>
    </source>
</evidence>
<feature type="transmembrane region" description="Helical" evidence="5">
    <location>
        <begin position="140"/>
        <end position="161"/>
    </location>
</feature>
<feature type="transmembrane region" description="Helical" evidence="5">
    <location>
        <begin position="267"/>
        <end position="288"/>
    </location>
</feature>
<protein>
    <submittedName>
        <fullName evidence="7">Sialic acid transporter</fullName>
    </submittedName>
</protein>
<dbReference type="Gene3D" id="1.20.1250.20">
    <property type="entry name" value="MFS general substrate transporter like domains"/>
    <property type="match status" value="1"/>
</dbReference>
<feature type="transmembrane region" description="Helical" evidence="5">
    <location>
        <begin position="351"/>
        <end position="369"/>
    </location>
</feature>
<dbReference type="GO" id="GO:0046943">
    <property type="term" value="F:carboxylic acid transmembrane transporter activity"/>
    <property type="evidence" value="ECO:0007669"/>
    <property type="project" value="TreeGrafter"/>
</dbReference>
<evidence type="ECO:0000256" key="3">
    <source>
        <dbReference type="ARBA" id="ARBA00022989"/>
    </source>
</evidence>
<dbReference type="FunCoup" id="A0A517SJ15">
    <property type="interactions" value="224"/>
</dbReference>
<name>A0A517SJ15_9PLAN</name>
<feature type="transmembrane region" description="Helical" evidence="5">
    <location>
        <begin position="528"/>
        <end position="549"/>
    </location>
</feature>
<feature type="transmembrane region" description="Helical" evidence="5">
    <location>
        <begin position="461"/>
        <end position="483"/>
    </location>
</feature>
<keyword evidence="8" id="KW-1185">Reference proteome</keyword>
<dbReference type="InterPro" id="IPR036259">
    <property type="entry name" value="MFS_trans_sf"/>
</dbReference>
<feature type="domain" description="Major facilitator superfamily (MFS) profile" evidence="6">
    <location>
        <begin position="37"/>
        <end position="554"/>
    </location>
</feature>
<dbReference type="GO" id="GO:0005886">
    <property type="term" value="C:plasma membrane"/>
    <property type="evidence" value="ECO:0007669"/>
    <property type="project" value="TreeGrafter"/>
</dbReference>
<gene>
    <name evidence="7" type="primary">nanT_3</name>
    <name evidence="7" type="ORF">Pan44_41720</name>
</gene>
<comment type="subcellular location">
    <subcellularLocation>
        <location evidence="1">Membrane</location>
        <topology evidence="1">Multi-pass membrane protein</topology>
    </subcellularLocation>
</comment>
<feature type="transmembrane region" description="Helical" evidence="5">
    <location>
        <begin position="83"/>
        <end position="106"/>
    </location>
</feature>
<evidence type="ECO:0000313" key="8">
    <source>
        <dbReference type="Proteomes" id="UP000315700"/>
    </source>
</evidence>